<organism evidence="3 4">
    <name type="scientific">Emiliania huxleyi (strain CCMP1516)</name>
    <dbReference type="NCBI Taxonomy" id="280463"/>
    <lineage>
        <taxon>Eukaryota</taxon>
        <taxon>Haptista</taxon>
        <taxon>Haptophyta</taxon>
        <taxon>Prymnesiophyceae</taxon>
        <taxon>Isochrysidales</taxon>
        <taxon>Noelaerhabdaceae</taxon>
        <taxon>Emiliania</taxon>
    </lineage>
</organism>
<name>A0A0D3JE85_EMIH1</name>
<dbReference type="AlphaFoldDB" id="A0A0D3JE85"/>
<feature type="transmembrane region" description="Helical" evidence="2">
    <location>
        <begin position="135"/>
        <end position="156"/>
    </location>
</feature>
<dbReference type="PaxDb" id="2903-EOD21820"/>
<keyword evidence="2" id="KW-1133">Transmembrane helix</keyword>
<protein>
    <recommendedName>
        <fullName evidence="5">TLC domain-containing protein</fullName>
    </recommendedName>
</protein>
<evidence type="ECO:0000256" key="1">
    <source>
        <dbReference type="SAM" id="MobiDB-lite"/>
    </source>
</evidence>
<feature type="transmembrane region" description="Helical" evidence="2">
    <location>
        <begin position="86"/>
        <end position="114"/>
    </location>
</feature>
<reference evidence="3" key="2">
    <citation type="submission" date="2024-10" db="UniProtKB">
        <authorList>
            <consortium name="EnsemblProtists"/>
        </authorList>
    </citation>
    <scope>IDENTIFICATION</scope>
</reference>
<proteinExistence type="predicted"/>
<reference evidence="4" key="1">
    <citation type="journal article" date="2013" name="Nature">
        <title>Pan genome of the phytoplankton Emiliania underpins its global distribution.</title>
        <authorList>
            <person name="Read B.A."/>
            <person name="Kegel J."/>
            <person name="Klute M.J."/>
            <person name="Kuo A."/>
            <person name="Lefebvre S.C."/>
            <person name="Maumus F."/>
            <person name="Mayer C."/>
            <person name="Miller J."/>
            <person name="Monier A."/>
            <person name="Salamov A."/>
            <person name="Young J."/>
            <person name="Aguilar M."/>
            <person name="Claverie J.M."/>
            <person name="Frickenhaus S."/>
            <person name="Gonzalez K."/>
            <person name="Herman E.K."/>
            <person name="Lin Y.C."/>
            <person name="Napier J."/>
            <person name="Ogata H."/>
            <person name="Sarno A.F."/>
            <person name="Shmutz J."/>
            <person name="Schroeder D."/>
            <person name="de Vargas C."/>
            <person name="Verret F."/>
            <person name="von Dassow P."/>
            <person name="Valentin K."/>
            <person name="Van de Peer Y."/>
            <person name="Wheeler G."/>
            <person name="Dacks J.B."/>
            <person name="Delwiche C.F."/>
            <person name="Dyhrman S.T."/>
            <person name="Glockner G."/>
            <person name="John U."/>
            <person name="Richards T."/>
            <person name="Worden A.Z."/>
            <person name="Zhang X."/>
            <person name="Grigoriev I.V."/>
            <person name="Allen A.E."/>
            <person name="Bidle K."/>
            <person name="Borodovsky M."/>
            <person name="Bowler C."/>
            <person name="Brownlee C."/>
            <person name="Cock J.M."/>
            <person name="Elias M."/>
            <person name="Gladyshev V.N."/>
            <person name="Groth M."/>
            <person name="Guda C."/>
            <person name="Hadaegh A."/>
            <person name="Iglesias-Rodriguez M.D."/>
            <person name="Jenkins J."/>
            <person name="Jones B.M."/>
            <person name="Lawson T."/>
            <person name="Leese F."/>
            <person name="Lindquist E."/>
            <person name="Lobanov A."/>
            <person name="Lomsadze A."/>
            <person name="Malik S.B."/>
            <person name="Marsh M.E."/>
            <person name="Mackinder L."/>
            <person name="Mock T."/>
            <person name="Mueller-Roeber B."/>
            <person name="Pagarete A."/>
            <person name="Parker M."/>
            <person name="Probert I."/>
            <person name="Quesneville H."/>
            <person name="Raines C."/>
            <person name="Rensing S.A."/>
            <person name="Riano-Pachon D.M."/>
            <person name="Richier S."/>
            <person name="Rokitta S."/>
            <person name="Shiraiwa Y."/>
            <person name="Soanes D.M."/>
            <person name="van der Giezen M."/>
            <person name="Wahlund T.M."/>
            <person name="Williams B."/>
            <person name="Wilson W."/>
            <person name="Wolfe G."/>
            <person name="Wurch L.L."/>
        </authorList>
    </citation>
    <scope>NUCLEOTIDE SEQUENCE</scope>
</reference>
<dbReference type="HOGENOM" id="CLU_1392482_0_0_1"/>
<dbReference type="RefSeq" id="XP_005774249.1">
    <property type="nucleotide sequence ID" value="XM_005774192.1"/>
</dbReference>
<dbReference type="EnsemblProtists" id="EOD21820">
    <property type="protein sequence ID" value="EOD21820"/>
    <property type="gene ID" value="EMIHUDRAFT_458309"/>
</dbReference>
<dbReference type="Proteomes" id="UP000013827">
    <property type="component" value="Unassembled WGS sequence"/>
</dbReference>
<keyword evidence="4" id="KW-1185">Reference proteome</keyword>
<dbReference type="GeneID" id="17267365"/>
<feature type="region of interest" description="Disordered" evidence="1">
    <location>
        <begin position="169"/>
        <end position="196"/>
    </location>
</feature>
<evidence type="ECO:0008006" key="5">
    <source>
        <dbReference type="Google" id="ProtNLM"/>
    </source>
</evidence>
<accession>A0A0D3JE85</accession>
<evidence type="ECO:0000256" key="2">
    <source>
        <dbReference type="SAM" id="Phobius"/>
    </source>
</evidence>
<keyword evidence="2" id="KW-0472">Membrane</keyword>
<dbReference type="KEGG" id="ehx:EMIHUDRAFT_458309"/>
<evidence type="ECO:0000313" key="3">
    <source>
        <dbReference type="EnsemblProtists" id="EOD21820"/>
    </source>
</evidence>
<sequence length="196" mass="21440">MRRVEFVSFDHVRVLQLVVAWEACFLAMRRLCRRSSTPTVREHGASYCCSVINASWCTLAGAYLTRHLASMPDESAAHVDPDDPNSWAGALFCTNIAFALTFLLVRVAFFWGGVAQVLLRLRPLLLAPPCHAPRLAVDVLCVAITAAGCLNAWWMYKIVGMALRATERRQPSVPPTPQSLGGSAQRVSKAAAAKSE</sequence>
<evidence type="ECO:0000313" key="4">
    <source>
        <dbReference type="Proteomes" id="UP000013827"/>
    </source>
</evidence>
<keyword evidence="2" id="KW-0812">Transmembrane</keyword>